<evidence type="ECO:0000256" key="7">
    <source>
        <dbReference type="ARBA" id="ARBA00023034"/>
    </source>
</evidence>
<dbReference type="InterPro" id="IPR009729">
    <property type="entry name" value="Gal-3-0_sulfotransfrase"/>
</dbReference>
<comment type="subcellular location">
    <subcellularLocation>
        <location evidence="1">Golgi apparatus membrane</location>
        <topology evidence="1">Single-pass type II membrane protein</topology>
    </subcellularLocation>
</comment>
<evidence type="ECO:0000256" key="5">
    <source>
        <dbReference type="ARBA" id="ARBA00022968"/>
    </source>
</evidence>
<keyword evidence="11" id="KW-1185">Reference proteome</keyword>
<dbReference type="Gene3D" id="3.40.50.300">
    <property type="entry name" value="P-loop containing nucleotide triphosphate hydrolases"/>
    <property type="match status" value="1"/>
</dbReference>
<accession>A0A9Q1C3T4</accession>
<organism evidence="10 11">
    <name type="scientific">Holothuria leucospilota</name>
    <name type="common">Black long sea cucumber</name>
    <name type="synonym">Mertensiothuria leucospilota</name>
    <dbReference type="NCBI Taxonomy" id="206669"/>
    <lineage>
        <taxon>Eukaryota</taxon>
        <taxon>Metazoa</taxon>
        <taxon>Echinodermata</taxon>
        <taxon>Eleutherozoa</taxon>
        <taxon>Echinozoa</taxon>
        <taxon>Holothuroidea</taxon>
        <taxon>Aspidochirotacea</taxon>
        <taxon>Aspidochirotida</taxon>
        <taxon>Holothuriidae</taxon>
        <taxon>Holothuria</taxon>
    </lineage>
</organism>
<dbReference type="SUPFAM" id="SSF52540">
    <property type="entry name" value="P-loop containing nucleoside triphosphate hydrolases"/>
    <property type="match status" value="1"/>
</dbReference>
<evidence type="ECO:0000313" key="10">
    <source>
        <dbReference type="EMBL" id="KAJ8038102.1"/>
    </source>
</evidence>
<evidence type="ECO:0000313" key="11">
    <source>
        <dbReference type="Proteomes" id="UP001152320"/>
    </source>
</evidence>
<keyword evidence="4" id="KW-0812">Transmembrane</keyword>
<sequence>MSVLNIKLNSCLLFVRRTDDHVTQPNDILALKTPLCSSLGNVVYIKTHKTSSTTVQSIFHRYGLKRNLSFVFRRANKRNGHIRYIKITKASPKTMFLPVLGTGNCSYKGYNISAVHVVHNRPVMDSYMNPGTKYVTILRNPASQLISAFLFFHLDKNVFGTSVEEKLIRYMKGRKWMKSSYGRNSQSYDLGLSRSKFKNKTEINLLIERLSKELDLVMIAEYFEESLVLLKRELCWYFEDIVYTVKNNRSRSKPPLSRNLLKEIKTFNKADFMLYEHFNETFWNKIAQVGPVFWKELAEFKRLQHETMFRCVNVATSSTGSVHGNHSDDLCKHLKEHTFTALFHRQTRNC</sequence>
<dbReference type="InterPro" id="IPR027417">
    <property type="entry name" value="P-loop_NTPase"/>
</dbReference>
<dbReference type="GO" id="GO:0009247">
    <property type="term" value="P:glycolipid biosynthetic process"/>
    <property type="evidence" value="ECO:0007669"/>
    <property type="project" value="InterPro"/>
</dbReference>
<dbReference type="Pfam" id="PF06990">
    <property type="entry name" value="Gal-3-0_sulfotr"/>
    <property type="match status" value="1"/>
</dbReference>
<dbReference type="PANTHER" id="PTHR14647:SF85">
    <property type="entry name" value="GALACTOSYLCERAMIDE SULFOTRANSFERASE-LIKE"/>
    <property type="match status" value="1"/>
</dbReference>
<comment type="similarity">
    <text evidence="2">Belongs to the galactose-3-O-sulfotransferase family.</text>
</comment>
<evidence type="ECO:0000256" key="4">
    <source>
        <dbReference type="ARBA" id="ARBA00022692"/>
    </source>
</evidence>
<dbReference type="EMBL" id="JAIZAY010000008">
    <property type="protein sequence ID" value="KAJ8038102.1"/>
    <property type="molecule type" value="Genomic_DNA"/>
</dbReference>
<evidence type="ECO:0000256" key="3">
    <source>
        <dbReference type="ARBA" id="ARBA00022679"/>
    </source>
</evidence>
<dbReference type="AlphaFoldDB" id="A0A9Q1C3T4"/>
<comment type="caution">
    <text evidence="10">The sequence shown here is derived from an EMBL/GenBank/DDBJ whole genome shotgun (WGS) entry which is preliminary data.</text>
</comment>
<name>A0A9Q1C3T4_HOLLE</name>
<evidence type="ECO:0000256" key="1">
    <source>
        <dbReference type="ARBA" id="ARBA00004323"/>
    </source>
</evidence>
<protein>
    <submittedName>
        <fullName evidence="10">Galactose-3-O-sulfotransferase 3</fullName>
    </submittedName>
</protein>
<dbReference type="GO" id="GO:0000139">
    <property type="term" value="C:Golgi membrane"/>
    <property type="evidence" value="ECO:0007669"/>
    <property type="project" value="UniProtKB-SubCell"/>
</dbReference>
<dbReference type="Proteomes" id="UP001152320">
    <property type="component" value="Chromosome 8"/>
</dbReference>
<evidence type="ECO:0000256" key="6">
    <source>
        <dbReference type="ARBA" id="ARBA00022989"/>
    </source>
</evidence>
<keyword evidence="9" id="KW-0325">Glycoprotein</keyword>
<dbReference type="PANTHER" id="PTHR14647">
    <property type="entry name" value="GALACTOSE-3-O-SULFOTRANSFERASE"/>
    <property type="match status" value="1"/>
</dbReference>
<gene>
    <name evidence="10" type="ORF">HOLleu_19082</name>
</gene>
<dbReference type="GO" id="GO:0001733">
    <property type="term" value="F:galactosylceramide sulfotransferase activity"/>
    <property type="evidence" value="ECO:0007669"/>
    <property type="project" value="InterPro"/>
</dbReference>
<evidence type="ECO:0000256" key="8">
    <source>
        <dbReference type="ARBA" id="ARBA00023136"/>
    </source>
</evidence>
<keyword evidence="5" id="KW-0735">Signal-anchor</keyword>
<evidence type="ECO:0000256" key="2">
    <source>
        <dbReference type="ARBA" id="ARBA00008124"/>
    </source>
</evidence>
<dbReference type="OrthoDB" id="514299at2759"/>
<keyword evidence="6" id="KW-1133">Transmembrane helix</keyword>
<keyword evidence="8" id="KW-0472">Membrane</keyword>
<reference evidence="10" key="1">
    <citation type="submission" date="2021-10" db="EMBL/GenBank/DDBJ databases">
        <title>Tropical sea cucumber genome reveals ecological adaptation and Cuvierian tubules defense mechanism.</title>
        <authorList>
            <person name="Chen T."/>
        </authorList>
    </citation>
    <scope>NUCLEOTIDE SEQUENCE</scope>
    <source>
        <strain evidence="10">Nanhai2018</strain>
        <tissue evidence="10">Muscle</tissue>
    </source>
</reference>
<keyword evidence="7" id="KW-0333">Golgi apparatus</keyword>
<evidence type="ECO:0000256" key="9">
    <source>
        <dbReference type="ARBA" id="ARBA00023180"/>
    </source>
</evidence>
<proteinExistence type="inferred from homology"/>
<keyword evidence="3" id="KW-0808">Transferase</keyword>